<dbReference type="EMBL" id="CAUJNA010003444">
    <property type="protein sequence ID" value="CAJ1402225.1"/>
    <property type="molecule type" value="Genomic_DNA"/>
</dbReference>
<feature type="region of interest" description="Disordered" evidence="1">
    <location>
        <begin position="1462"/>
        <end position="1481"/>
    </location>
</feature>
<organism evidence="2 3">
    <name type="scientific">Effrenium voratum</name>
    <dbReference type="NCBI Taxonomy" id="2562239"/>
    <lineage>
        <taxon>Eukaryota</taxon>
        <taxon>Sar</taxon>
        <taxon>Alveolata</taxon>
        <taxon>Dinophyceae</taxon>
        <taxon>Suessiales</taxon>
        <taxon>Symbiodiniaceae</taxon>
        <taxon>Effrenium</taxon>
    </lineage>
</organism>
<evidence type="ECO:0000313" key="3">
    <source>
        <dbReference type="Proteomes" id="UP001178507"/>
    </source>
</evidence>
<reference evidence="2" key="1">
    <citation type="submission" date="2023-08" db="EMBL/GenBank/DDBJ databases">
        <authorList>
            <person name="Chen Y."/>
            <person name="Shah S."/>
            <person name="Dougan E. K."/>
            <person name="Thang M."/>
            <person name="Chan C."/>
        </authorList>
    </citation>
    <scope>NUCLEOTIDE SEQUENCE</scope>
</reference>
<name>A0AA36JBH5_9DINO</name>
<accession>A0AA36JBH5</accession>
<feature type="compositionally biased region" description="Basic residues" evidence="1">
    <location>
        <begin position="394"/>
        <end position="404"/>
    </location>
</feature>
<feature type="region of interest" description="Disordered" evidence="1">
    <location>
        <begin position="381"/>
        <end position="426"/>
    </location>
</feature>
<dbReference type="SUPFAM" id="SSF48371">
    <property type="entry name" value="ARM repeat"/>
    <property type="match status" value="1"/>
</dbReference>
<evidence type="ECO:0000256" key="1">
    <source>
        <dbReference type="SAM" id="MobiDB-lite"/>
    </source>
</evidence>
<dbReference type="Proteomes" id="UP001178507">
    <property type="component" value="Unassembled WGS sequence"/>
</dbReference>
<comment type="caution">
    <text evidence="2">The sequence shown here is derived from an EMBL/GenBank/DDBJ whole genome shotgun (WGS) entry which is preliminary data.</text>
</comment>
<gene>
    <name evidence="2" type="ORF">EVOR1521_LOCUS25160</name>
</gene>
<dbReference type="InterPro" id="IPR016024">
    <property type="entry name" value="ARM-type_fold"/>
</dbReference>
<sequence length="1481" mass="161271">MWVWRSLGCDQAAELPANALAPLGRRCSRDGGDRSDSGVSDVSALLPLDSQMTSWNYVVPEKVKDSKGDTYRLGTPSSGALSVAAWRLEPLGDLRLCVPAAVELQAPGPVVLDVEHRDRNFPPFKSVRDAIKRLVAKGGGSFWYRVPTAAARLREEAAAEVRCTADKAQWPSCIFGVTLGAQLRVGVLVDKSSTSLPSVNETEFQTMVACESFRLSILQQGGPPLDPAKLHGRHEEGIGQEFELWTKRLRAKPNTWQLLHVCPEEVPEDRTLAYYPAPPILAAVGRQLGDLVLAAVAEIEFGIEPFEVSYGEVHLESLRRMAAEEAANLLGVTADQVICGAFKLKSVVPKKQHVRRSSMMLQIALLHQGLVDVVRGPQMPRRKSMAALPDVVAKRRTQHKAERRRKPEDSPQAPGEGEPMSPSGTKKSVALTRALTTLKDTQDAFSKTVRDMSKSASEPLLPPLKGAQSWQALTQTSVQSAGRDMPPDQLLKTLICILDDRRHPIRKHPEIFPMFAKISKQAVVVKAPLVASQDIIDPSHMAESIWELMKPRRVSGVACDLDSATLANLASMRSEILDLYAQPGGAIAVQKSQLVNLSPKEILDLTDSFFAQLHSLVACLEAMIEKTEDVEYCQRLRLHKAVERALKVMRSFPSNREIVFRGLHLVSNLTTHDGPCVDAIIENSMAPDIMLSLDNFPGDQEMQVLGCRVLRRVYLRAREVTMAGCRVVTLGKQLDEVWTFHGLSRVLTSMKLFQENAEIQLECCVLLASIAELLYNNGYATEVFRILEVAIRKHAEHAGILCQIILIIARLGSSFLNHEPRGVRTIVEAMARHRSDRELQKTAVRALFTLAKDELALQACRAGGGTGAIFYAMAAHPDEAQVLQEGARALEKHCPRAVASIFRVCDLAMLLPLANWSTGPGRGTMQAPLEVEDLKSGGWNPRGIENFLVEFSPPSENTGTDEDQLHLHAGFRKQKALRDDLDAADKLWMSVGRPKVSMPRSTGHNIRQKDMNALAAKGCDVDVLRQSGPKREQVRRFCEVLGEAIAKKFSAQDGELLVLLLGHFAWFSHSHAREITEFQGHVAIMEWLRSERFKGQSDPKDDALAFPLHGACLSALGCICRHGIDTAGHLLDLDALDVALHFAGHLEASVRVSALRLLARLIPYAAQRQPGKEALPSDVLWPLILQELKGDEVLRTAAAACALEGIVNNCVPAEGPVAQQLTLELLRALDSATQRDAPAAALPVLIAVNRLASEDDEALSGAVRRHEALVSLLTAWLPRATQARATSCAKAAGLAAANTLRLLSDTGAALDGGQLAPLLRCGTSVLAEVKLQDACRAAIESAVQREQDAGLLVQMLMGRLNRESGEKIADVSVMMRIAQRAISILKQDPSQATEPLLEVLEGSDQLVPAEVPDAKDMQAVLQELQEVTARSLALAAGIEDEDGAETTPMNALSLSPPLSPNATFASPPLTPKLPSLGAALA</sequence>
<protein>
    <submittedName>
        <fullName evidence="2">Uncharacterized protein</fullName>
    </submittedName>
</protein>
<proteinExistence type="predicted"/>
<evidence type="ECO:0000313" key="2">
    <source>
        <dbReference type="EMBL" id="CAJ1402225.1"/>
    </source>
</evidence>
<keyword evidence="3" id="KW-1185">Reference proteome</keyword>